<keyword evidence="3" id="KW-0560">Oxidoreductase</keyword>
<evidence type="ECO:0000313" key="4">
    <source>
        <dbReference type="Proteomes" id="UP000293398"/>
    </source>
</evidence>
<dbReference type="GO" id="GO:0004497">
    <property type="term" value="F:monooxygenase activity"/>
    <property type="evidence" value="ECO:0007669"/>
    <property type="project" value="UniProtKB-KW"/>
</dbReference>
<protein>
    <submittedName>
        <fullName evidence="3">Quinol monooxygenase YgiN</fullName>
    </submittedName>
</protein>
<reference evidence="3 4" key="1">
    <citation type="submission" date="2019-02" db="EMBL/GenBank/DDBJ databases">
        <title>Genomic Encyclopedia of Type Strains, Phase IV (KMG-IV): sequencing the most valuable type-strain genomes for metagenomic binning, comparative biology and taxonomic classification.</title>
        <authorList>
            <person name="Goeker M."/>
        </authorList>
    </citation>
    <scope>NUCLEOTIDE SEQUENCE [LARGE SCALE GENOMIC DNA]</scope>
    <source>
        <strain evidence="3 4">DSM 23814</strain>
    </source>
</reference>
<name>A0A4V2FTL1_9BURK</name>
<dbReference type="Gene3D" id="3.30.70.100">
    <property type="match status" value="1"/>
</dbReference>
<dbReference type="Pfam" id="PF03992">
    <property type="entry name" value="ABM"/>
    <property type="match status" value="1"/>
</dbReference>
<evidence type="ECO:0000256" key="1">
    <source>
        <dbReference type="SAM" id="MobiDB-lite"/>
    </source>
</evidence>
<dbReference type="AlphaFoldDB" id="A0A4V2FTL1"/>
<accession>A0A4V2FTL1</accession>
<dbReference type="Proteomes" id="UP000293398">
    <property type="component" value="Unassembled WGS sequence"/>
</dbReference>
<dbReference type="OrthoDB" id="9812192at2"/>
<dbReference type="EMBL" id="SHKO01000001">
    <property type="protein sequence ID" value="RZT98565.1"/>
    <property type="molecule type" value="Genomic_DNA"/>
</dbReference>
<dbReference type="SUPFAM" id="SSF54909">
    <property type="entry name" value="Dimeric alpha+beta barrel"/>
    <property type="match status" value="1"/>
</dbReference>
<feature type="domain" description="ABM" evidence="2">
    <location>
        <begin position="33"/>
        <end position="101"/>
    </location>
</feature>
<keyword evidence="3" id="KW-0503">Monooxygenase</keyword>
<evidence type="ECO:0000259" key="2">
    <source>
        <dbReference type="Pfam" id="PF03992"/>
    </source>
</evidence>
<comment type="caution">
    <text evidence="3">The sequence shown here is derived from an EMBL/GenBank/DDBJ whole genome shotgun (WGS) entry which is preliminary data.</text>
</comment>
<feature type="region of interest" description="Disordered" evidence="1">
    <location>
        <begin position="1"/>
        <end position="23"/>
    </location>
</feature>
<dbReference type="InterPro" id="IPR007138">
    <property type="entry name" value="ABM_dom"/>
</dbReference>
<evidence type="ECO:0000313" key="3">
    <source>
        <dbReference type="EMBL" id="RZT98565.1"/>
    </source>
</evidence>
<keyword evidence="4" id="KW-1185">Reference proteome</keyword>
<organism evidence="3 4">
    <name type="scientific">Advenella incenata</name>
    <dbReference type="NCBI Taxonomy" id="267800"/>
    <lineage>
        <taxon>Bacteria</taxon>
        <taxon>Pseudomonadati</taxon>
        <taxon>Pseudomonadota</taxon>
        <taxon>Betaproteobacteria</taxon>
        <taxon>Burkholderiales</taxon>
        <taxon>Alcaligenaceae</taxon>
    </lineage>
</organism>
<proteinExistence type="predicted"/>
<sequence length="129" mass="14948">MSQLSTSSPDLHKNTNHRTLVSSVSRPTEETYVITFHLKAGTQAQFLALLEPVLDAMRDETTFVNAALHRDPASDTVYMLSETWLDREDVLNVQMHRPYRQAFWNTLPELLEQPRQIQVWKPIRTDLTV</sequence>
<dbReference type="InterPro" id="IPR011008">
    <property type="entry name" value="Dimeric_a/b-barrel"/>
</dbReference>
<gene>
    <name evidence="3" type="ORF">EV681_0343</name>
</gene>